<feature type="region of interest" description="Disordered" evidence="1">
    <location>
        <begin position="658"/>
        <end position="734"/>
    </location>
</feature>
<feature type="region of interest" description="Disordered" evidence="1">
    <location>
        <begin position="241"/>
        <end position="268"/>
    </location>
</feature>
<feature type="compositionally biased region" description="Low complexity" evidence="1">
    <location>
        <begin position="388"/>
        <end position="398"/>
    </location>
</feature>
<sequence>MESGIDPGQDYYTQDYYNYDHGYDLPQYGSRRKLISPTGMYDEYGEVIMEDDGSYYYSPHESEGEVVRQGRRLDPPPAKSPPRRPLRLAFGDQPSRLGKHLPGPAEGITHPYSSKAEATLKAPIQLSQMFDKRSSPAPAPFHLPWKNNKIFPIVVPEEKARSTDDPKPNRMQHSNSVDNGMVIDGSYFQTKEAMPSAKTRLGKVLSQMNIFKTLQTQKNTLSSISGTVDHGSNGNASISWVLNESERESQRIPGDIVESERERGRKREDIIQQSYTGSAMSFTPHHPYRLQEGAHMSSLDSDDDQDQSPFDSDRESQIKTPLDDTEIESRTESDSDQDTEIETESDTERTSEMEIESESGQEAAKESSSEEGSSGKESVKSKERGTASSVRSSQSRHSNTTSESINFKAGFPSSGTQRSATYRQQSSRSSREPATTFIHPKALEETILKEDEDDKEGKGQLKEGDSEGQNKDPKSSMSKSSHSPESRRDSSFHSMSSFSMTSSSVARALEIDKLSPIDENEEGELTPERGGSPGDSSSSSDGARILKVDGEDEDSNSDAYGRKKRIKLIVDREYETSSTGEESAPESHRNRLSNVNSHSNINGSIYLAQNGSIIRTRRVAHTNNIKLNSPVRLGKHFKKLDKLAVTHEERIPLNSPIITGASAGEQNLTTRPSSGSLASSTTGPESIASKSNVVNGGGEITQNVDEQESTVDNQEVRDPLGSHSDRTQSDEEELWMGPWNNLHIPMTKL</sequence>
<name>A0A3N0Z7H0_ANAGA</name>
<dbReference type="EMBL" id="RJVU01007682">
    <property type="protein sequence ID" value="ROL53908.1"/>
    <property type="molecule type" value="Genomic_DNA"/>
</dbReference>
<dbReference type="OrthoDB" id="10029135at2759"/>
<feature type="compositionally biased region" description="Acidic residues" evidence="1">
    <location>
        <begin position="334"/>
        <end position="345"/>
    </location>
</feature>
<feature type="compositionally biased region" description="Basic and acidic residues" evidence="1">
    <location>
        <begin position="441"/>
        <end position="474"/>
    </location>
</feature>
<evidence type="ECO:0000313" key="2">
    <source>
        <dbReference type="EMBL" id="ROL53908.1"/>
    </source>
</evidence>
<feature type="compositionally biased region" description="Polar residues" evidence="1">
    <location>
        <begin position="664"/>
        <end position="704"/>
    </location>
</feature>
<feature type="compositionally biased region" description="Polar residues" evidence="1">
    <location>
        <begin position="413"/>
        <end position="428"/>
    </location>
</feature>
<organism evidence="2 3">
    <name type="scientific">Anabarilius grahami</name>
    <name type="common">Kanglang fish</name>
    <name type="synonym">Barilius grahami</name>
    <dbReference type="NCBI Taxonomy" id="495550"/>
    <lineage>
        <taxon>Eukaryota</taxon>
        <taxon>Metazoa</taxon>
        <taxon>Chordata</taxon>
        <taxon>Craniata</taxon>
        <taxon>Vertebrata</taxon>
        <taxon>Euteleostomi</taxon>
        <taxon>Actinopterygii</taxon>
        <taxon>Neopterygii</taxon>
        <taxon>Teleostei</taxon>
        <taxon>Ostariophysi</taxon>
        <taxon>Cypriniformes</taxon>
        <taxon>Xenocyprididae</taxon>
        <taxon>Xenocypridinae</taxon>
        <taxon>Xenocypridinae incertae sedis</taxon>
        <taxon>Anabarilius</taxon>
    </lineage>
</organism>
<feature type="compositionally biased region" description="Basic and acidic residues" evidence="1">
    <location>
        <begin position="482"/>
        <end position="491"/>
    </location>
</feature>
<feature type="compositionally biased region" description="Basic and acidic residues" evidence="1">
    <location>
        <begin position="159"/>
        <end position="168"/>
    </location>
</feature>
<comment type="caution">
    <text evidence="2">The sequence shown here is derived from an EMBL/GenBank/DDBJ whole genome shotgun (WGS) entry which is preliminary data.</text>
</comment>
<protein>
    <submittedName>
        <fullName evidence="2">Uncharacterized protein</fullName>
    </submittedName>
</protein>
<dbReference type="AlphaFoldDB" id="A0A3N0Z7H0"/>
<feature type="compositionally biased region" description="Basic and acidic residues" evidence="1">
    <location>
        <begin position="714"/>
        <end position="729"/>
    </location>
</feature>
<evidence type="ECO:0000313" key="3">
    <source>
        <dbReference type="Proteomes" id="UP000281406"/>
    </source>
</evidence>
<gene>
    <name evidence="2" type="ORF">DPX16_19594</name>
</gene>
<feature type="compositionally biased region" description="Low complexity" evidence="1">
    <location>
        <begin position="492"/>
        <end position="504"/>
    </location>
</feature>
<feature type="region of interest" description="Disordered" evidence="1">
    <location>
        <begin position="573"/>
        <end position="596"/>
    </location>
</feature>
<dbReference type="Proteomes" id="UP000281406">
    <property type="component" value="Unassembled WGS sequence"/>
</dbReference>
<feature type="compositionally biased region" description="Basic and acidic residues" evidence="1">
    <location>
        <begin position="60"/>
        <end position="74"/>
    </location>
</feature>
<feature type="compositionally biased region" description="Basic and acidic residues" evidence="1">
    <location>
        <begin position="363"/>
        <end position="385"/>
    </location>
</feature>
<keyword evidence="3" id="KW-1185">Reference proteome</keyword>
<evidence type="ECO:0000256" key="1">
    <source>
        <dbReference type="SAM" id="MobiDB-lite"/>
    </source>
</evidence>
<accession>A0A3N0Z7H0</accession>
<proteinExistence type="predicted"/>
<feature type="compositionally biased region" description="Basic and acidic residues" evidence="1">
    <location>
        <begin position="258"/>
        <end position="268"/>
    </location>
</feature>
<feature type="region of interest" description="Disordered" evidence="1">
    <location>
        <begin position="159"/>
        <end position="178"/>
    </location>
</feature>
<feature type="region of interest" description="Disordered" evidence="1">
    <location>
        <begin position="295"/>
        <end position="560"/>
    </location>
</feature>
<reference evidence="2 3" key="1">
    <citation type="submission" date="2018-10" db="EMBL/GenBank/DDBJ databases">
        <title>Genome assembly for a Yunnan-Guizhou Plateau 3E fish, Anabarilius grahami (Regan), and its evolutionary and genetic applications.</title>
        <authorList>
            <person name="Jiang W."/>
        </authorList>
    </citation>
    <scope>NUCLEOTIDE SEQUENCE [LARGE SCALE GENOMIC DNA]</scope>
    <source>
        <strain evidence="2">AG-KIZ</strain>
        <tissue evidence="2">Muscle</tissue>
    </source>
</reference>
<feature type="region of interest" description="Disordered" evidence="1">
    <location>
        <begin position="59"/>
        <end position="86"/>
    </location>
</feature>